<feature type="region of interest" description="Disordered" evidence="1">
    <location>
        <begin position="1137"/>
        <end position="1272"/>
    </location>
</feature>
<evidence type="ECO:0000313" key="3">
    <source>
        <dbReference type="Proteomes" id="UP000799438"/>
    </source>
</evidence>
<feature type="compositionally biased region" description="Acidic residues" evidence="1">
    <location>
        <begin position="931"/>
        <end position="942"/>
    </location>
</feature>
<feature type="compositionally biased region" description="Basic and acidic residues" evidence="1">
    <location>
        <begin position="31"/>
        <end position="42"/>
    </location>
</feature>
<keyword evidence="3" id="KW-1185">Reference proteome</keyword>
<feature type="compositionally biased region" description="Polar residues" evidence="1">
    <location>
        <begin position="479"/>
        <end position="500"/>
    </location>
</feature>
<feature type="region of interest" description="Disordered" evidence="1">
    <location>
        <begin position="844"/>
        <end position="907"/>
    </location>
</feature>
<organism evidence="2 3">
    <name type="scientific">Aplosporella prunicola CBS 121167</name>
    <dbReference type="NCBI Taxonomy" id="1176127"/>
    <lineage>
        <taxon>Eukaryota</taxon>
        <taxon>Fungi</taxon>
        <taxon>Dikarya</taxon>
        <taxon>Ascomycota</taxon>
        <taxon>Pezizomycotina</taxon>
        <taxon>Dothideomycetes</taxon>
        <taxon>Dothideomycetes incertae sedis</taxon>
        <taxon>Botryosphaeriales</taxon>
        <taxon>Aplosporellaceae</taxon>
        <taxon>Aplosporella</taxon>
    </lineage>
</organism>
<feature type="region of interest" description="Disordered" evidence="1">
    <location>
        <begin position="732"/>
        <end position="787"/>
    </location>
</feature>
<feature type="region of interest" description="Disordered" evidence="1">
    <location>
        <begin position="1356"/>
        <end position="1388"/>
    </location>
</feature>
<feature type="region of interest" description="Disordered" evidence="1">
    <location>
        <begin position="579"/>
        <end position="625"/>
    </location>
</feature>
<feature type="compositionally biased region" description="Polar residues" evidence="1">
    <location>
        <begin position="744"/>
        <end position="755"/>
    </location>
</feature>
<dbReference type="GeneID" id="54299572"/>
<feature type="compositionally biased region" description="Polar residues" evidence="1">
    <location>
        <begin position="586"/>
        <end position="598"/>
    </location>
</feature>
<feature type="compositionally biased region" description="Polar residues" evidence="1">
    <location>
        <begin position="274"/>
        <end position="284"/>
    </location>
</feature>
<feature type="region of interest" description="Disordered" evidence="1">
    <location>
        <begin position="240"/>
        <end position="312"/>
    </location>
</feature>
<feature type="region of interest" description="Disordered" evidence="1">
    <location>
        <begin position="1051"/>
        <end position="1125"/>
    </location>
</feature>
<protein>
    <submittedName>
        <fullName evidence="2">Uncharacterized protein</fullName>
    </submittedName>
</protein>
<feature type="compositionally biased region" description="Basic and acidic residues" evidence="1">
    <location>
        <begin position="1164"/>
        <end position="1174"/>
    </location>
</feature>
<feature type="region of interest" description="Disordered" evidence="1">
    <location>
        <begin position="665"/>
        <end position="698"/>
    </location>
</feature>
<feature type="region of interest" description="Disordered" evidence="1">
    <location>
        <begin position="533"/>
        <end position="567"/>
    </location>
</feature>
<feature type="compositionally biased region" description="Basic and acidic residues" evidence="1">
    <location>
        <begin position="1059"/>
        <end position="1071"/>
    </location>
</feature>
<sequence>MPQNDKYCCATDQRTDSPLLPNAREVQPTGKRQEPSTDKHENNVSQSLSSRPEDLQEMQMLISEAQAEANKTEASATSPGHSHADSPKTKGLKGFVKHRLMRGSKSTFSLLKKSQEHHDKDTETQERKQEIRAGLLTTSRPEDGGYDSDAASLPDVRNSLVDRLTRDLEEKDSLPAKGQTQVHRDVQSIDWTGPAPTLFSWPEPDEIGLALTKDPSPRASTPSHVVSGVDIIPSHNYNLDNTHAGVLEPPRRQRSRSESIVGDLPSPPLLQPTRLPSLSSSVNTRAMRLSADSPVHHERFETPSEEFPDTHGTAENAATKEDLSCVEEVGEPVAGPWPTFGSSPESNESLPQSVQDLTMEVTDPDVETPQPPKSPARKACIQSTEFKEPESASLHLYQMRISQHLRTDSVLSMPADPVTSSAAQLEVISMVSSPEDAARLGQLQGNSCRKLQRSSSDFASSKVPIAWGHVVGDGDAYSANENPRTDSLYQTSSVYSTRPNSPGPYDDATSATTAKARKTGYEIVNLSDVASVQPDRSNLDMPGGFPVTPALVEPTTEPDVQEGMDSDKMIRNTAAERPFKVEDSESSGSSAPQNTSAPETLPKEETASRKRPSKRPFPSKSKFSALSLFRPYKSHGNLKQPPSVQLRPLTSPSLNAFSTLNVDGPALDVQNHNTPNPALGLDGPTEDPTADPLAPKPGRLHRAWALGTGHDEHPASQAKVWQRALEAHQKEKSALFLSPEQGGRSKQNAEQNAEQSLFRPRSGSVVAKKKDKERIGSKNEGLEIPDIGPVDWFETTRRSKSSNRASIVMDSLEREIAGEAPRPQGLNNLLGEDLFQLDVLSRSGRSQKAGGITPAASPGRLSKESLTALDEAVEDPFSDDPFGDDTNFPLGAWSRYPSHTRGARTASAGEVDLIRARDFAYELRLSDIVDETPVDSEDEDEQQGGKGKGKKPRAPTAATNRTMTPLAQRKGKYKSRIGTVPKSKSITFGRNFLRNYARIFRSQSEEFRRWGHGHRSSIAEGGVLEHPELEILPSVWSAGYHSQAVANEEQGTAANANKSETEEPGRADSKPQVDGTSASTTVLPPRFNNLSNNQKKATLSLGKNQSAPSLRRRWPRTHKNSDSEWKAEARIMLQAYDTDSPSSASQQRNEHSNSSRRQKGKLRKEKEKGKEQQKQAHVPESSREWRVNARIWTRFADAPNRKGETVAPSPPAKASEGSVPVSLPPTSAPAPAPARVPSPQGAAPASSCPPQQKQQQHRPVKLSAARSSSEEWRSDARLFSQYYENCLDPFPLFGSSGENGPESPIVRAAAASDSPVRGAVLVRRDSERRRTDVGTKSLGRASGGVRVVWRSLSGSMGGSWGSGEDSGEVSGEVSGKVNGGVGAEKESPVRGSTIDFLRVLEEGEEREREKAIREAGSVS</sequence>
<name>A0A6A6BHF5_9PEZI</name>
<feature type="compositionally biased region" description="Pro residues" evidence="1">
    <location>
        <begin position="1222"/>
        <end position="1236"/>
    </location>
</feature>
<feature type="compositionally biased region" description="Polar residues" evidence="1">
    <location>
        <begin position="1074"/>
        <end position="1108"/>
    </location>
</feature>
<dbReference type="EMBL" id="ML995484">
    <property type="protein sequence ID" value="KAF2142674.1"/>
    <property type="molecule type" value="Genomic_DNA"/>
</dbReference>
<feature type="compositionally biased region" description="Polar residues" evidence="1">
    <location>
        <begin position="1137"/>
        <end position="1147"/>
    </location>
</feature>
<gene>
    <name evidence="2" type="ORF">K452DRAFT_297925</name>
</gene>
<feature type="compositionally biased region" description="Basic and acidic residues" evidence="1">
    <location>
        <begin position="768"/>
        <end position="781"/>
    </location>
</feature>
<evidence type="ECO:0000313" key="2">
    <source>
        <dbReference type="EMBL" id="KAF2142674.1"/>
    </source>
</evidence>
<proteinExistence type="predicted"/>
<feature type="compositionally biased region" description="Basic and acidic residues" evidence="1">
    <location>
        <begin position="113"/>
        <end position="131"/>
    </location>
</feature>
<accession>A0A6A6BHF5</accession>
<dbReference type="Proteomes" id="UP000799438">
    <property type="component" value="Unassembled WGS sequence"/>
</dbReference>
<dbReference type="OrthoDB" id="3437384at2759"/>
<evidence type="ECO:0000256" key="1">
    <source>
        <dbReference type="SAM" id="MobiDB-lite"/>
    </source>
</evidence>
<feature type="compositionally biased region" description="Basic residues" evidence="1">
    <location>
        <begin position="1154"/>
        <end position="1163"/>
    </location>
</feature>
<feature type="region of interest" description="Disordered" evidence="1">
    <location>
        <begin position="931"/>
        <end position="975"/>
    </location>
</feature>
<feature type="compositionally biased region" description="Acidic residues" evidence="1">
    <location>
        <begin position="871"/>
        <end position="883"/>
    </location>
</feature>
<feature type="region of interest" description="Disordered" evidence="1">
    <location>
        <begin position="167"/>
        <end position="189"/>
    </location>
</feature>
<reference evidence="2" key="1">
    <citation type="journal article" date="2020" name="Stud. Mycol.">
        <title>101 Dothideomycetes genomes: a test case for predicting lifestyles and emergence of pathogens.</title>
        <authorList>
            <person name="Haridas S."/>
            <person name="Albert R."/>
            <person name="Binder M."/>
            <person name="Bloem J."/>
            <person name="Labutti K."/>
            <person name="Salamov A."/>
            <person name="Andreopoulos B."/>
            <person name="Baker S."/>
            <person name="Barry K."/>
            <person name="Bills G."/>
            <person name="Bluhm B."/>
            <person name="Cannon C."/>
            <person name="Castanera R."/>
            <person name="Culley D."/>
            <person name="Daum C."/>
            <person name="Ezra D."/>
            <person name="Gonzalez J."/>
            <person name="Henrissat B."/>
            <person name="Kuo A."/>
            <person name="Liang C."/>
            <person name="Lipzen A."/>
            <person name="Lutzoni F."/>
            <person name="Magnuson J."/>
            <person name="Mondo S."/>
            <person name="Nolan M."/>
            <person name="Ohm R."/>
            <person name="Pangilinan J."/>
            <person name="Park H.-J."/>
            <person name="Ramirez L."/>
            <person name="Alfaro M."/>
            <person name="Sun H."/>
            <person name="Tritt A."/>
            <person name="Yoshinaga Y."/>
            <person name="Zwiers L.-H."/>
            <person name="Turgeon B."/>
            <person name="Goodwin S."/>
            <person name="Spatafora J."/>
            <person name="Crous P."/>
            <person name="Grigoriev I."/>
        </authorList>
    </citation>
    <scope>NUCLEOTIDE SEQUENCE</scope>
    <source>
        <strain evidence="2">CBS 121167</strain>
    </source>
</reference>
<feature type="region of interest" description="Disordered" evidence="1">
    <location>
        <begin position="1"/>
        <end position="154"/>
    </location>
</feature>
<feature type="region of interest" description="Disordered" evidence="1">
    <location>
        <begin position="478"/>
        <end position="512"/>
    </location>
</feature>
<dbReference type="RefSeq" id="XP_033398386.1">
    <property type="nucleotide sequence ID" value="XM_033542075.1"/>
</dbReference>